<dbReference type="GO" id="GO:0008081">
    <property type="term" value="F:phosphoric diester hydrolase activity"/>
    <property type="evidence" value="ECO:0007669"/>
    <property type="project" value="TreeGrafter"/>
</dbReference>
<feature type="active site" description="Proton acceptor" evidence="5">
    <location>
        <position position="265"/>
    </location>
</feature>
<dbReference type="PANTHER" id="PTHR22748:SF20">
    <property type="entry name" value="DNA-(APURINIC OR APYRIMIDINIC SITE) ENDONUCLEASE"/>
    <property type="match status" value="1"/>
</dbReference>
<dbReference type="PROSITE" id="PS51435">
    <property type="entry name" value="AP_NUCLEASE_F1_4"/>
    <property type="match status" value="1"/>
</dbReference>
<evidence type="ECO:0000313" key="11">
    <source>
        <dbReference type="EMBL" id="KAH7431766.1"/>
    </source>
</evidence>
<reference evidence="11" key="1">
    <citation type="submission" date="2021-08" db="EMBL/GenBank/DDBJ databases">
        <title>WGS assembly of Ceratopteris richardii.</title>
        <authorList>
            <person name="Marchant D.B."/>
            <person name="Chen G."/>
            <person name="Jenkins J."/>
            <person name="Shu S."/>
            <person name="Leebens-Mack J."/>
            <person name="Grimwood J."/>
            <person name="Schmutz J."/>
            <person name="Soltis P."/>
            <person name="Soltis D."/>
            <person name="Chen Z.-H."/>
        </authorList>
    </citation>
    <scope>NUCLEOTIDE SEQUENCE</scope>
    <source>
        <strain evidence="11">Whitten #5841</strain>
        <tissue evidence="11">Leaf</tissue>
    </source>
</reference>
<evidence type="ECO:0000256" key="5">
    <source>
        <dbReference type="PIRSR" id="PIRSR604808-1"/>
    </source>
</evidence>
<feature type="active site" evidence="5">
    <location>
        <position position="125"/>
    </location>
</feature>
<evidence type="ECO:0000256" key="8">
    <source>
        <dbReference type="RuleBase" id="RU362131"/>
    </source>
</evidence>
<evidence type="ECO:0000256" key="4">
    <source>
        <dbReference type="ARBA" id="ARBA00022842"/>
    </source>
</evidence>
<keyword evidence="6" id="KW-0464">Manganese</keyword>
<feature type="binding site" evidence="6">
    <location>
        <position position="7"/>
    </location>
    <ligand>
        <name>Mg(2+)</name>
        <dbReference type="ChEBI" id="CHEBI:18420"/>
        <label>1</label>
    </ligand>
</feature>
<dbReference type="GO" id="GO:0003906">
    <property type="term" value="F:DNA-(apurinic or apyrimidinic site) endonuclease activity"/>
    <property type="evidence" value="ECO:0007669"/>
    <property type="project" value="TreeGrafter"/>
</dbReference>
<gene>
    <name evidence="11" type="ORF">KP509_08G065600</name>
</gene>
<dbReference type="OMA" id="RANIEEC"/>
<feature type="binding site" evidence="6">
    <location>
        <position position="170"/>
    </location>
    <ligand>
        <name>Mg(2+)</name>
        <dbReference type="ChEBI" id="CHEBI:18420"/>
        <label>1</label>
    </ligand>
</feature>
<keyword evidence="12" id="KW-1185">Reference proteome</keyword>
<comment type="caution">
    <text evidence="11">The sequence shown here is derived from an EMBL/GenBank/DDBJ whole genome shotgun (WGS) entry which is preliminary data.</text>
</comment>
<keyword evidence="8" id="KW-0234">DNA repair</keyword>
<dbReference type="PANTHER" id="PTHR22748">
    <property type="entry name" value="AP ENDONUCLEASE"/>
    <property type="match status" value="1"/>
</dbReference>
<feature type="binding site" evidence="6">
    <location>
        <position position="265"/>
    </location>
    <ligand>
        <name>Mg(2+)</name>
        <dbReference type="ChEBI" id="CHEBI:18420"/>
        <label>1</label>
    </ligand>
</feature>
<evidence type="ECO:0000256" key="9">
    <source>
        <dbReference type="SAM" id="MobiDB-lite"/>
    </source>
</evidence>
<comment type="cofactor">
    <cofactor evidence="6 8">
        <name>Mg(2+)</name>
        <dbReference type="ChEBI" id="CHEBI:18420"/>
    </cofactor>
    <cofactor evidence="6 8">
        <name>Mn(2+)</name>
        <dbReference type="ChEBI" id="CHEBI:29035"/>
    </cofactor>
    <text evidence="6 8">Probably binds two magnesium or manganese ions per subunit.</text>
</comment>
<organism evidence="11 12">
    <name type="scientific">Ceratopteris richardii</name>
    <name type="common">Triangle waterfern</name>
    <dbReference type="NCBI Taxonomy" id="49495"/>
    <lineage>
        <taxon>Eukaryota</taxon>
        <taxon>Viridiplantae</taxon>
        <taxon>Streptophyta</taxon>
        <taxon>Embryophyta</taxon>
        <taxon>Tracheophyta</taxon>
        <taxon>Polypodiopsida</taxon>
        <taxon>Polypodiidae</taxon>
        <taxon>Polypodiales</taxon>
        <taxon>Pteridineae</taxon>
        <taxon>Pteridaceae</taxon>
        <taxon>Parkerioideae</taxon>
        <taxon>Ceratopteris</taxon>
    </lineage>
</organism>
<feature type="active site" description="Proton donor/acceptor" evidence="5">
    <location>
        <position position="168"/>
    </location>
</feature>
<evidence type="ECO:0000256" key="7">
    <source>
        <dbReference type="PIRSR" id="PIRSR604808-3"/>
    </source>
</evidence>
<comment type="similarity">
    <text evidence="1 8">Belongs to the DNA repair enzymes AP/ExoA family.</text>
</comment>
<evidence type="ECO:0000256" key="1">
    <source>
        <dbReference type="ARBA" id="ARBA00007092"/>
    </source>
</evidence>
<dbReference type="Gene3D" id="3.60.10.10">
    <property type="entry name" value="Endonuclease/exonuclease/phosphatase"/>
    <property type="match status" value="1"/>
</dbReference>
<dbReference type="OrthoDB" id="391817at2759"/>
<feature type="site" description="Transition state stabilizer" evidence="7">
    <location>
        <position position="170"/>
    </location>
</feature>
<dbReference type="SUPFAM" id="SSF56219">
    <property type="entry name" value="DNase I-like"/>
    <property type="match status" value="1"/>
</dbReference>
<evidence type="ECO:0000256" key="3">
    <source>
        <dbReference type="ARBA" id="ARBA00022801"/>
    </source>
</evidence>
<dbReference type="Pfam" id="PF03372">
    <property type="entry name" value="Exo_endo_phos"/>
    <property type="match status" value="1"/>
</dbReference>
<keyword evidence="4 6" id="KW-0460">Magnesium</keyword>
<feature type="compositionally biased region" description="Basic and acidic residues" evidence="9">
    <location>
        <begin position="317"/>
        <end position="338"/>
    </location>
</feature>
<evidence type="ECO:0000256" key="2">
    <source>
        <dbReference type="ARBA" id="ARBA00022723"/>
    </source>
</evidence>
<protein>
    <recommendedName>
        <fullName evidence="8">DNA-(apurinic or apyrimidinic site) endonuclease</fullName>
        <ecNumber evidence="8">3.1.-.-</ecNumber>
    </recommendedName>
</protein>
<dbReference type="GO" id="GO:0006284">
    <property type="term" value="P:base-excision repair"/>
    <property type="evidence" value="ECO:0007669"/>
    <property type="project" value="TreeGrafter"/>
</dbReference>
<feature type="binding site" evidence="6">
    <location>
        <position position="168"/>
    </location>
    <ligand>
        <name>Mg(2+)</name>
        <dbReference type="ChEBI" id="CHEBI:18420"/>
        <label>1</label>
    </ligand>
</feature>
<dbReference type="InterPro" id="IPR004808">
    <property type="entry name" value="AP_endonuc_1"/>
</dbReference>
<dbReference type="AlphaFoldDB" id="A0A8T2UD08"/>
<keyword evidence="3" id="KW-0378">Hydrolase</keyword>
<dbReference type="NCBIfam" id="TIGR00633">
    <property type="entry name" value="xth"/>
    <property type="match status" value="1"/>
</dbReference>
<dbReference type="InterPro" id="IPR005135">
    <property type="entry name" value="Endo/exonuclease/phosphatase"/>
</dbReference>
<keyword evidence="2 6" id="KW-0479">Metal-binding</keyword>
<feature type="region of interest" description="Disordered" evidence="9">
    <location>
        <begin position="306"/>
        <end position="393"/>
    </location>
</feature>
<feature type="site" description="Important for catalytic activity" evidence="7">
    <location>
        <position position="237"/>
    </location>
</feature>
<keyword evidence="8" id="KW-0227">DNA damage</keyword>
<accession>A0A8T2UD08</accession>
<dbReference type="GO" id="GO:0005634">
    <property type="term" value="C:nucleus"/>
    <property type="evidence" value="ECO:0007669"/>
    <property type="project" value="TreeGrafter"/>
</dbReference>
<proteinExistence type="inferred from homology"/>
<sequence length="393" mass="44877">MRIFSWNVNGLYTTLKDAAYRHSSVSNYFSNILNAEIICFQEAKIQEEKLEKWLACVPGYESFWAFSKGKKGYSGVVTYVKEELLPLDAKANWMGDFDDPLLEDFCNEGRIVETDHGSFILINVYAPNAGENEQGRPRLSFKLSFLKALKQKLDELVQIGRNIVVVGDLNVAHKDKDVYRKWNIRDIYTAEEINFMDALLTEYVDLFRYFHPNEEDAFSVWDQKKEARIHNEGLRIDYALCDQGFLSQVASTDIIKMVPKVWSDHAAVVTTLIEQPVLPPHPKPAISSSNMRKFIEETKQKRLTSLFSQSPLKSAKHRETMNEKDGQEPSDTATKESEGEFMTSKKRQQVDESENPFQAPVSKAKKHTSSSTIAGPALVKDRQRSLLSYLQKG</sequence>
<feature type="site" description="Interaction with DNA substrate" evidence="7">
    <location>
        <position position="265"/>
    </location>
</feature>
<dbReference type="EMBL" id="CM035413">
    <property type="protein sequence ID" value="KAH7431766.1"/>
    <property type="molecule type" value="Genomic_DNA"/>
</dbReference>
<feature type="domain" description="Endonuclease/exonuclease/phosphatase" evidence="10">
    <location>
        <begin position="5"/>
        <end position="265"/>
    </location>
</feature>
<dbReference type="GO" id="GO:0008311">
    <property type="term" value="F:double-stranded DNA 3'-5' DNA exonuclease activity"/>
    <property type="evidence" value="ECO:0007669"/>
    <property type="project" value="TreeGrafter"/>
</dbReference>
<name>A0A8T2UD08_CERRI</name>
<evidence type="ECO:0000256" key="6">
    <source>
        <dbReference type="PIRSR" id="PIRSR604808-2"/>
    </source>
</evidence>
<dbReference type="GO" id="GO:0046872">
    <property type="term" value="F:metal ion binding"/>
    <property type="evidence" value="ECO:0007669"/>
    <property type="project" value="UniProtKB-KW"/>
</dbReference>
<dbReference type="EC" id="3.1.-.-" evidence="8"/>
<feature type="binding site" evidence="6">
    <location>
        <position position="42"/>
    </location>
    <ligand>
        <name>Mg(2+)</name>
        <dbReference type="ChEBI" id="CHEBI:18420"/>
        <label>1</label>
    </ligand>
</feature>
<dbReference type="InterPro" id="IPR036691">
    <property type="entry name" value="Endo/exonu/phosph_ase_sf"/>
</dbReference>
<evidence type="ECO:0000313" key="12">
    <source>
        <dbReference type="Proteomes" id="UP000825935"/>
    </source>
</evidence>
<evidence type="ECO:0000259" key="10">
    <source>
        <dbReference type="Pfam" id="PF03372"/>
    </source>
</evidence>
<feature type="binding site" evidence="6">
    <location>
        <position position="264"/>
    </location>
    <ligand>
        <name>Mg(2+)</name>
        <dbReference type="ChEBI" id="CHEBI:18420"/>
        <label>1</label>
    </ligand>
</feature>
<dbReference type="Proteomes" id="UP000825935">
    <property type="component" value="Chromosome 8"/>
</dbReference>